<evidence type="ECO:0000313" key="1">
    <source>
        <dbReference type="EMBL" id="CAB4565577.1"/>
    </source>
</evidence>
<dbReference type="EMBL" id="CAEZSR010000075">
    <property type="protein sequence ID" value="CAB4565577.1"/>
    <property type="molecule type" value="Genomic_DNA"/>
</dbReference>
<dbReference type="AlphaFoldDB" id="A0A6J6DNE9"/>
<accession>A0A6J6DNE9</accession>
<gene>
    <name evidence="1" type="ORF">UFOPK1493_02066</name>
</gene>
<proteinExistence type="predicted"/>
<dbReference type="PANTHER" id="PTHR40616">
    <property type="entry name" value="LINALOOL DEHYDRATASE_ISOMERASE DOMAIN-CONTAINING PROTEIN"/>
    <property type="match status" value="1"/>
</dbReference>
<dbReference type="PANTHER" id="PTHR40616:SF1">
    <property type="entry name" value="LINALOOL DEHYDRATASE_ISOMERASE DOMAIN-CONTAINING PROTEIN"/>
    <property type="match status" value="1"/>
</dbReference>
<sequence>MHRELSDIHEALWDPERLMVRLPPGVAPGVDLSELALHSVRETALAAFFDLDGGRVERAAAALREVLALQHELSEWPWSGAFPTTAEQPQPPGTDAIEWVHYDPNWRQFLGCILLLTRLVHGDDLPGDVASGIDRAVDRCVFGEPLGRIAPAYTNPNLMHAWLRGFVEPEAGIAHATLIAERVRRLGDVDEYNSPTYDGIDLFALALWVQHPPAPEYVPLGEELLDRLCARISALYHPGLAAVCGPHVRAYGLDLQSYVSLLGIWLAIAGEPPARVLPPRLSEHTDHVHDLFFLPVFERVRGPVVERLRPDPVDEPRAWRQEFGTAVANSVMRSDRALGWEHGRRPTSSASQYVPFVAHVEHVGRVATLGLMLPDGTGAADCVAITPDRFQVMLHAEQAPVGIRVLSNEPFTPVDDGYRTGPYLVTLAPRTSEFAILPVLHGFELRAAWAERTTALRITIER</sequence>
<protein>
    <submittedName>
        <fullName evidence="1">Unannotated protein</fullName>
    </submittedName>
</protein>
<organism evidence="1">
    <name type="scientific">freshwater metagenome</name>
    <dbReference type="NCBI Taxonomy" id="449393"/>
    <lineage>
        <taxon>unclassified sequences</taxon>
        <taxon>metagenomes</taxon>
        <taxon>ecological metagenomes</taxon>
    </lineage>
</organism>
<reference evidence="1" key="1">
    <citation type="submission" date="2020-05" db="EMBL/GenBank/DDBJ databases">
        <authorList>
            <person name="Chiriac C."/>
            <person name="Salcher M."/>
            <person name="Ghai R."/>
            <person name="Kavagutti S V."/>
        </authorList>
    </citation>
    <scope>NUCLEOTIDE SEQUENCE</scope>
</reference>
<name>A0A6J6DNE9_9ZZZZ</name>